<evidence type="ECO:0000313" key="2">
    <source>
        <dbReference type="Proteomes" id="UP000325606"/>
    </source>
</evidence>
<dbReference type="KEGG" id="nik:F5I99_14530"/>
<dbReference type="AlphaFoldDB" id="A0A5J6LGN2"/>
<keyword evidence="2" id="KW-1185">Reference proteome</keyword>
<protein>
    <recommendedName>
        <fullName evidence="3">DUF2357 domain-containing protein</fullName>
    </recommendedName>
</protein>
<dbReference type="Proteomes" id="UP000325606">
    <property type="component" value="Chromosome"/>
</dbReference>
<dbReference type="RefSeq" id="WP_151057224.1">
    <property type="nucleotide sequence ID" value="NZ_CP044222.1"/>
</dbReference>
<sequence>MELELLILDGKRSGEVVTLPDIEQPIQENLPWVLEDERIEFRLRVPRHFSNATLELYQHAIEATHREYPDAAETTEFVWTPKTSNYRTEKLFSNYFGISELTVLLHNEAGEAVELAAFQPLQVAAKATSAENVERMFEYLAGLSSDALHSVFSATRHSAGFSEGAVSPAHTLERIERSIELLVDSMPIIINKPITRLVPKQRMVSPTGGEEMDDSTIGWLLENLSVLEPDENPDQAHILYEGEHFRASSLRMPVLLENPDVYENWIIHGYVDLLLREAQQLAQKYQREFRAGNLSAQLPKGYISFFDKVSKFKSHLMGAHITRIDRLIDNLKQIKGHLDTRLPVSRPLNERPIITPKTRSNHVYMEVFIDIIKWHQRGTLDWSAYENLFAIQSIPDLFEAYCYFRVVQSVNIYFNPALASSDSTPNLETVFTDPKGTQLIVEREPIYWTPLNSAQHRHGLVNSEAYSIKDKSYFRERGQFWINSKRVPDIVIQLIDSETGDIRLLVMDAKYTNRNWAFVNYLPELTMKYVHGIHHPNQKTPTVNSLTILYTEKELGDLASYHHGEMGIHGTNPVSPNLQSVGLILGAKRDTDPLQKLVTRLLEINGVKRTGLTLVTKSREVA</sequence>
<evidence type="ECO:0000313" key="1">
    <source>
        <dbReference type="EMBL" id="QEW07618.1"/>
    </source>
</evidence>
<reference evidence="1 2" key="1">
    <citation type="submission" date="2019-09" db="EMBL/GenBank/DDBJ databases">
        <title>Nitrincola iocasae sp. nov., a bacterium isolated from the sediment collected at a cold seep field in South China Sea.</title>
        <authorList>
            <person name="Zhang H."/>
            <person name="Wang H."/>
            <person name="Li C."/>
        </authorList>
    </citation>
    <scope>NUCLEOTIDE SEQUENCE [LARGE SCALE GENOMIC DNA]</scope>
    <source>
        <strain evidence="1 2">KXZD1103</strain>
    </source>
</reference>
<name>A0A5J6LGN2_9GAMM</name>
<accession>A0A5J6LGN2</accession>
<evidence type="ECO:0008006" key="3">
    <source>
        <dbReference type="Google" id="ProtNLM"/>
    </source>
</evidence>
<gene>
    <name evidence="1" type="ORF">F5I99_14530</name>
</gene>
<organism evidence="1 2">
    <name type="scientific">Nitrincola iocasae</name>
    <dbReference type="NCBI Taxonomy" id="2614693"/>
    <lineage>
        <taxon>Bacteria</taxon>
        <taxon>Pseudomonadati</taxon>
        <taxon>Pseudomonadota</taxon>
        <taxon>Gammaproteobacteria</taxon>
        <taxon>Oceanospirillales</taxon>
        <taxon>Oceanospirillaceae</taxon>
        <taxon>Nitrincola</taxon>
    </lineage>
</organism>
<dbReference type="EMBL" id="CP044222">
    <property type="protein sequence ID" value="QEW07618.1"/>
    <property type="molecule type" value="Genomic_DNA"/>
</dbReference>
<proteinExistence type="predicted"/>